<accession>A0ABX0L9H4</accession>
<dbReference type="InterPro" id="IPR006879">
    <property type="entry name" value="YdjC-like"/>
</dbReference>
<reference evidence="6 7" key="1">
    <citation type="submission" date="2020-03" db="EMBL/GenBank/DDBJ databases">
        <title>Draft genome sequence of environmentally isolated cultures.</title>
        <authorList>
            <person name="Wilson H.S."/>
            <person name="De Leon M.E."/>
        </authorList>
    </citation>
    <scope>NUCLEOTIDE SEQUENCE [LARGE SCALE GENOMIC DNA]</scope>
    <source>
        <strain evidence="6 7">HSC-31F16</strain>
    </source>
</reference>
<keyword evidence="2" id="KW-0479">Metal-binding</keyword>
<comment type="caution">
    <text evidence="6">The sequence shown here is derived from an EMBL/GenBank/DDBJ whole genome shotgun (WGS) entry which is preliminary data.</text>
</comment>
<dbReference type="SUPFAM" id="SSF88713">
    <property type="entry name" value="Glycoside hydrolase/deacetylase"/>
    <property type="match status" value="1"/>
</dbReference>
<comment type="cofactor">
    <cofactor evidence="1">
        <name>Mg(2+)</name>
        <dbReference type="ChEBI" id="CHEBI:18420"/>
    </cofactor>
</comment>
<name>A0ABX0L9H4_9NEIS</name>
<dbReference type="PANTHER" id="PTHR31609">
    <property type="entry name" value="YDJC DEACETYLASE FAMILY MEMBER"/>
    <property type="match status" value="1"/>
</dbReference>
<dbReference type="PANTHER" id="PTHR31609:SF1">
    <property type="entry name" value="CARBOHYDRATE DEACETYLASE"/>
    <property type="match status" value="1"/>
</dbReference>
<dbReference type="Proteomes" id="UP001515641">
    <property type="component" value="Unassembled WGS sequence"/>
</dbReference>
<dbReference type="Gene3D" id="3.20.20.370">
    <property type="entry name" value="Glycoside hydrolase/deacetylase"/>
    <property type="match status" value="1"/>
</dbReference>
<keyword evidence="7" id="KW-1185">Reference proteome</keyword>
<dbReference type="RefSeq" id="WP_166450610.1">
    <property type="nucleotide sequence ID" value="NZ_JAAOMA010000002.1"/>
</dbReference>
<keyword evidence="3" id="KW-0378">Hydrolase</keyword>
<organism evidence="6 7">
    <name type="scientific">Chromobacterium fluminis</name>
    <dbReference type="NCBI Taxonomy" id="3044269"/>
    <lineage>
        <taxon>Bacteria</taxon>
        <taxon>Pseudomonadati</taxon>
        <taxon>Pseudomonadota</taxon>
        <taxon>Betaproteobacteria</taxon>
        <taxon>Neisseriales</taxon>
        <taxon>Chromobacteriaceae</taxon>
        <taxon>Chromobacterium</taxon>
    </lineage>
</organism>
<evidence type="ECO:0000256" key="5">
    <source>
        <dbReference type="ARBA" id="ARBA00023277"/>
    </source>
</evidence>
<keyword evidence="4" id="KW-0460">Magnesium</keyword>
<gene>
    <name evidence="6" type="ORF">HA052_02320</name>
</gene>
<evidence type="ECO:0000313" key="6">
    <source>
        <dbReference type="EMBL" id="NHR04022.1"/>
    </source>
</evidence>
<protein>
    <submittedName>
        <fullName evidence="6">ChbG/HpnK family deacetylase</fullName>
    </submittedName>
</protein>
<dbReference type="InterPro" id="IPR011330">
    <property type="entry name" value="Glyco_hydro/deAcase_b/a-brl"/>
</dbReference>
<evidence type="ECO:0000256" key="4">
    <source>
        <dbReference type="ARBA" id="ARBA00022842"/>
    </source>
</evidence>
<evidence type="ECO:0000313" key="7">
    <source>
        <dbReference type="Proteomes" id="UP001515641"/>
    </source>
</evidence>
<evidence type="ECO:0000256" key="1">
    <source>
        <dbReference type="ARBA" id="ARBA00001946"/>
    </source>
</evidence>
<evidence type="ECO:0000256" key="2">
    <source>
        <dbReference type="ARBA" id="ARBA00022723"/>
    </source>
</evidence>
<keyword evidence="5" id="KW-0119">Carbohydrate metabolism</keyword>
<dbReference type="CDD" id="cd10807">
    <property type="entry name" value="YdjC_like_3"/>
    <property type="match status" value="1"/>
</dbReference>
<evidence type="ECO:0000256" key="3">
    <source>
        <dbReference type="ARBA" id="ARBA00022801"/>
    </source>
</evidence>
<sequence length="273" mass="30113">MTKRLTLCADDFAQSDAISAGILELLTAGRLSATSVMSQAPCWASHASDLKAFDGKADIGLHFNLSHPFGDQARPLSHWLMKSQLRQLSRPTLRDAAAMQIDLFCQHYGRLPDFIDGHQHVHALPVVRDALFEAIAQRWQDQALPYLRSPDRLGHPGDNRLKALVLRSVSTGFDDGARELGFSTTPWFGGMYSLTPQADFAGLMQQWLARSPDRGLIMCHPGHLAVDKDDPIASTRDKEFRFLASQAFADLCGQYGVELARFDKAVPTTPLAA</sequence>
<dbReference type="Pfam" id="PF04794">
    <property type="entry name" value="YdjC"/>
    <property type="match status" value="1"/>
</dbReference>
<proteinExistence type="predicted"/>
<dbReference type="EMBL" id="JAAOMA010000002">
    <property type="protein sequence ID" value="NHR04022.1"/>
    <property type="molecule type" value="Genomic_DNA"/>
</dbReference>